<feature type="domain" description="F-box/LRR-repeat protein 15/At3g58940/PEG3-like LRR" evidence="1">
    <location>
        <begin position="13"/>
        <end position="141"/>
    </location>
</feature>
<reference evidence="3" key="2">
    <citation type="journal article" date="2017" name="J. Anim. Genet.">
        <title>Multiple reference genome sequences of hot pepper reveal the massive evolution of plant disease resistance genes by retroduplication.</title>
        <authorList>
            <person name="Kim S."/>
            <person name="Park J."/>
            <person name="Yeom S.-I."/>
            <person name="Kim Y.-M."/>
            <person name="Seo E."/>
            <person name="Kim K.-T."/>
            <person name="Kim M.-S."/>
            <person name="Lee J.M."/>
            <person name="Cheong K."/>
            <person name="Shin H.-S."/>
            <person name="Kim S.-B."/>
            <person name="Han K."/>
            <person name="Lee J."/>
            <person name="Park M."/>
            <person name="Lee H.-A."/>
            <person name="Lee H.-Y."/>
            <person name="Lee Y."/>
            <person name="Oh S."/>
            <person name="Lee J.H."/>
            <person name="Choi E."/>
            <person name="Choi E."/>
            <person name="Lee S.E."/>
            <person name="Jeon J."/>
            <person name="Kim H."/>
            <person name="Choi G."/>
            <person name="Song H."/>
            <person name="Lee J."/>
            <person name="Lee S.-C."/>
            <person name="Kwon J.-K."/>
            <person name="Lee H.-Y."/>
            <person name="Koo N."/>
            <person name="Hong Y."/>
            <person name="Kim R.W."/>
            <person name="Kang W.-H."/>
            <person name="Huh J.H."/>
            <person name="Kang B.-C."/>
            <person name="Yang T.-J."/>
            <person name="Lee Y.-H."/>
            <person name="Bennetzen J.L."/>
            <person name="Choi D."/>
        </authorList>
    </citation>
    <scope>NUCLEOTIDE SEQUENCE [LARGE SCALE GENOMIC DNA]</scope>
    <source>
        <strain evidence="3">cv. PBC81</strain>
    </source>
</reference>
<name>A0A2G2WDK2_CAPBA</name>
<dbReference type="PANTHER" id="PTHR34145:SF28">
    <property type="entry name" value="F-BOX DOMAIN-CONTAINING PROTEIN"/>
    <property type="match status" value="1"/>
</dbReference>
<dbReference type="Proteomes" id="UP000224567">
    <property type="component" value="Unassembled WGS sequence"/>
</dbReference>
<dbReference type="InterPro" id="IPR032675">
    <property type="entry name" value="LRR_dom_sf"/>
</dbReference>
<dbReference type="InterPro" id="IPR055411">
    <property type="entry name" value="LRR_FXL15/At3g58940/PEG3-like"/>
</dbReference>
<evidence type="ECO:0000259" key="1">
    <source>
        <dbReference type="Pfam" id="PF24758"/>
    </source>
</evidence>
<dbReference type="Gene3D" id="3.80.10.10">
    <property type="entry name" value="Ribonuclease Inhibitor"/>
    <property type="match status" value="1"/>
</dbReference>
<dbReference type="EMBL" id="MLFT02000007">
    <property type="protein sequence ID" value="PHT43325.1"/>
    <property type="molecule type" value="Genomic_DNA"/>
</dbReference>
<keyword evidence="3" id="KW-1185">Reference proteome</keyword>
<dbReference type="SUPFAM" id="SSF52047">
    <property type="entry name" value="RNI-like"/>
    <property type="match status" value="1"/>
</dbReference>
<evidence type="ECO:0000313" key="3">
    <source>
        <dbReference type="Proteomes" id="UP000224567"/>
    </source>
</evidence>
<comment type="caution">
    <text evidence="2">The sequence shown here is derived from an EMBL/GenBank/DDBJ whole genome shotgun (WGS) entry which is preliminary data.</text>
</comment>
<gene>
    <name evidence="2" type="ORF">CQW23_17350</name>
</gene>
<organism evidence="2 3">
    <name type="scientific">Capsicum baccatum</name>
    <name type="common">Peruvian pepper</name>
    <dbReference type="NCBI Taxonomy" id="33114"/>
    <lineage>
        <taxon>Eukaryota</taxon>
        <taxon>Viridiplantae</taxon>
        <taxon>Streptophyta</taxon>
        <taxon>Embryophyta</taxon>
        <taxon>Tracheophyta</taxon>
        <taxon>Spermatophyta</taxon>
        <taxon>Magnoliopsida</taxon>
        <taxon>eudicotyledons</taxon>
        <taxon>Gunneridae</taxon>
        <taxon>Pentapetalae</taxon>
        <taxon>asterids</taxon>
        <taxon>lamiids</taxon>
        <taxon>Solanales</taxon>
        <taxon>Solanaceae</taxon>
        <taxon>Solanoideae</taxon>
        <taxon>Capsiceae</taxon>
        <taxon>Capsicum</taxon>
    </lineage>
</organism>
<dbReference type="Pfam" id="PF24758">
    <property type="entry name" value="LRR_At5g56370"/>
    <property type="match status" value="1"/>
</dbReference>
<dbReference type="OrthoDB" id="1301607at2759"/>
<proteinExistence type="predicted"/>
<evidence type="ECO:0000313" key="2">
    <source>
        <dbReference type="EMBL" id="PHT43325.1"/>
    </source>
</evidence>
<dbReference type="PANTHER" id="PTHR34145">
    <property type="entry name" value="OS02G0105600 PROTEIN"/>
    <property type="match status" value="1"/>
</dbReference>
<sequence length="420" mass="47854">MTVENSSGDLLANKWISFALENKVKVLRLSLKTISRDHFNLRGIAFCATTLVDLIIFDCEITNCSFMLPALKYLYLYGVCIEDDDFKDLIAGCPRIEQLRIEDPEKLHTIVVSNPSLEIFVVHLPCVNGKIVIESLNLKSLEFISFSMTFCEVEITSITTVRQLTLRDAYDPETLMHFMNKFPLLEKLVIDSFNNIGDVEITSMPTVRNLILCNINVDDDGYVNDGDNEDTPWISFVDKFPLLEKLVIDSCGKLQNLHVSQQNLVSLVLKDSLVADEVKIYSPKLKSLEYKGSLTDFYGIEALQELEFVILYLDPLKLRDYWYSWLRDILESCAHSKRLSLICGIEEVIIFPVEMDDVLPVNGIKNLELEIINCHATTEEISDDLIWLLPDLKTLSLTLGSITEVIESDHHKEMDESIID</sequence>
<dbReference type="AlphaFoldDB" id="A0A2G2WDK2"/>
<reference evidence="2 3" key="1">
    <citation type="journal article" date="2017" name="Genome Biol.">
        <title>New reference genome sequences of hot pepper reveal the massive evolution of plant disease-resistance genes by retroduplication.</title>
        <authorList>
            <person name="Kim S."/>
            <person name="Park J."/>
            <person name="Yeom S.I."/>
            <person name="Kim Y.M."/>
            <person name="Seo E."/>
            <person name="Kim K.T."/>
            <person name="Kim M.S."/>
            <person name="Lee J.M."/>
            <person name="Cheong K."/>
            <person name="Shin H.S."/>
            <person name="Kim S.B."/>
            <person name="Han K."/>
            <person name="Lee J."/>
            <person name="Park M."/>
            <person name="Lee H.A."/>
            <person name="Lee H.Y."/>
            <person name="Lee Y."/>
            <person name="Oh S."/>
            <person name="Lee J.H."/>
            <person name="Choi E."/>
            <person name="Choi E."/>
            <person name="Lee S.E."/>
            <person name="Jeon J."/>
            <person name="Kim H."/>
            <person name="Choi G."/>
            <person name="Song H."/>
            <person name="Lee J."/>
            <person name="Lee S.C."/>
            <person name="Kwon J.K."/>
            <person name="Lee H.Y."/>
            <person name="Koo N."/>
            <person name="Hong Y."/>
            <person name="Kim R.W."/>
            <person name="Kang W.H."/>
            <person name="Huh J.H."/>
            <person name="Kang B.C."/>
            <person name="Yang T.J."/>
            <person name="Lee Y.H."/>
            <person name="Bennetzen J.L."/>
            <person name="Choi D."/>
        </authorList>
    </citation>
    <scope>NUCLEOTIDE SEQUENCE [LARGE SCALE GENOMIC DNA]</scope>
    <source>
        <strain evidence="3">cv. PBC81</strain>
    </source>
</reference>
<protein>
    <recommendedName>
        <fullName evidence="1">F-box/LRR-repeat protein 15/At3g58940/PEG3-like LRR domain-containing protein</fullName>
    </recommendedName>
</protein>
<accession>A0A2G2WDK2</accession>
<dbReference type="InterPro" id="IPR053772">
    <property type="entry name" value="At1g61320/At1g61330-like"/>
</dbReference>